<comment type="caution">
    <text evidence="2">The sequence shown here is derived from an EMBL/GenBank/DDBJ whole genome shotgun (WGS) entry which is preliminary data.</text>
</comment>
<reference evidence="2 3" key="1">
    <citation type="submission" date="2018-10" db="EMBL/GenBank/DDBJ databases">
        <title>Genomic Encyclopedia of Type Strains, Phase IV (KMG-IV): sequencing the most valuable type-strain genomes for metagenomic binning, comparative biology and taxonomic classification.</title>
        <authorList>
            <person name="Goeker M."/>
        </authorList>
    </citation>
    <scope>NUCLEOTIDE SEQUENCE [LARGE SCALE GENOMIC DNA]</scope>
    <source>
        <strain evidence="2 3">DSM 3303</strain>
    </source>
</reference>
<evidence type="ECO:0008006" key="4">
    <source>
        <dbReference type="Google" id="ProtNLM"/>
    </source>
</evidence>
<dbReference type="AlphaFoldDB" id="A0A495BJ39"/>
<dbReference type="PANTHER" id="PTHR35862:SF1">
    <property type="entry name" value="FELS-2 PROPHAGE PROTEIN"/>
    <property type="match status" value="1"/>
</dbReference>
<gene>
    <name evidence="2" type="ORF">C8E02_1131</name>
</gene>
<name>A0A495BJ39_VOGIN</name>
<organism evidence="2 3">
    <name type="scientific">Vogesella indigofera</name>
    <name type="common">Pseudomonas indigofera</name>
    <dbReference type="NCBI Taxonomy" id="45465"/>
    <lineage>
        <taxon>Bacteria</taxon>
        <taxon>Pseudomonadati</taxon>
        <taxon>Pseudomonadota</taxon>
        <taxon>Betaproteobacteria</taxon>
        <taxon>Neisseriales</taxon>
        <taxon>Chromobacteriaceae</taxon>
        <taxon>Vogesella</taxon>
    </lineage>
</organism>
<evidence type="ECO:0000256" key="1">
    <source>
        <dbReference type="SAM" id="MobiDB-lite"/>
    </source>
</evidence>
<dbReference type="InterPro" id="IPR052726">
    <property type="entry name" value="Phage_Baseplate_Hub"/>
</dbReference>
<sequence>MRPTFRILANGQDITATLQDRLISISITDKAGLDSDELTVTLDDRNGAVGLPPRGAMLDVSLGYVETGLTRIGQYRVDEVESSGPPQIVVFRGRPADMSGKIKQPRRHSWEGATLEQVVKDIAARNKLKAVCKVKATVARADQMNESDLHFITRLAGQYDATATVKGGQILVLPRGGQAASVTGKTLPTLVLHRKDIKGWHFKSSDRNASGGAIVRHHDKATGKTQSVLVPNPDNPSAPPRVIRHTASSKGTAAAAAKAASNRAARSEITMSITMAGRADIVAERKLRTQGIKDGVDHLWTIDSVTHEFSSGGWETSLELILNKKAEPAKKGKKKAGQKKPKALVALAP</sequence>
<accession>A0A495BJ39</accession>
<evidence type="ECO:0000313" key="3">
    <source>
        <dbReference type="Proteomes" id="UP000279384"/>
    </source>
</evidence>
<evidence type="ECO:0000313" key="2">
    <source>
        <dbReference type="EMBL" id="RKQ61359.1"/>
    </source>
</evidence>
<dbReference type="EMBL" id="RBID01000011">
    <property type="protein sequence ID" value="RKQ61359.1"/>
    <property type="molecule type" value="Genomic_DNA"/>
</dbReference>
<proteinExistence type="predicted"/>
<dbReference type="RefSeq" id="WP_120809961.1">
    <property type="nucleotide sequence ID" value="NZ_RBID01000011.1"/>
</dbReference>
<dbReference type="PANTHER" id="PTHR35862">
    <property type="entry name" value="FELS-2 PROPHAGE PROTEIN"/>
    <property type="match status" value="1"/>
</dbReference>
<dbReference type="Proteomes" id="UP000279384">
    <property type="component" value="Unassembled WGS sequence"/>
</dbReference>
<feature type="region of interest" description="Disordered" evidence="1">
    <location>
        <begin position="326"/>
        <end position="349"/>
    </location>
</feature>
<dbReference type="SUPFAM" id="SSF69279">
    <property type="entry name" value="Phage tail proteins"/>
    <property type="match status" value="1"/>
</dbReference>
<protein>
    <recommendedName>
        <fullName evidence="4">Phage protein D</fullName>
    </recommendedName>
</protein>
<feature type="compositionally biased region" description="Basic residues" evidence="1">
    <location>
        <begin position="331"/>
        <end position="342"/>
    </location>
</feature>
<dbReference type="Pfam" id="PF05954">
    <property type="entry name" value="Phage_GPD"/>
    <property type="match status" value="1"/>
</dbReference>